<evidence type="ECO:0000313" key="5">
    <source>
        <dbReference type="Proteomes" id="UP001211065"/>
    </source>
</evidence>
<name>A0AAD5XTL9_9FUNG</name>
<feature type="domain" description="BAG" evidence="3">
    <location>
        <begin position="182"/>
        <end position="232"/>
    </location>
</feature>
<evidence type="ECO:0000259" key="2">
    <source>
        <dbReference type="PROSITE" id="PS50053"/>
    </source>
</evidence>
<dbReference type="InterPro" id="IPR039773">
    <property type="entry name" value="BAG_chaperone_regulator"/>
</dbReference>
<keyword evidence="1" id="KW-0143">Chaperone</keyword>
<dbReference type="AlphaFoldDB" id="A0AAD5XTL9"/>
<keyword evidence="5" id="KW-1185">Reference proteome</keyword>
<dbReference type="PANTHER" id="PTHR12329:SF16">
    <property type="entry name" value="BAG FAMILY MOLECULAR CHAPERONE REGULATOR 1"/>
    <property type="match status" value="1"/>
</dbReference>
<dbReference type="InterPro" id="IPR036533">
    <property type="entry name" value="BAG_dom_sf"/>
</dbReference>
<proteinExistence type="predicted"/>
<feature type="domain" description="Ubiquitin-like" evidence="2">
    <location>
        <begin position="1"/>
        <end position="75"/>
    </location>
</feature>
<protein>
    <recommendedName>
        <fullName evidence="6">BAG domain-containing protein</fullName>
    </recommendedName>
</protein>
<dbReference type="GO" id="GO:0016020">
    <property type="term" value="C:membrane"/>
    <property type="evidence" value="ECO:0007669"/>
    <property type="project" value="TreeGrafter"/>
</dbReference>
<sequence length="242" mass="27674">MSVFVKYKSKKIEIKFPFENWEDKVTLKLLKEKCSEATKVKVENIKLLTTGVVMKDDNAVLSRYKVKNGSKIVMLGDNNRIKEPPKIVDMSAISQSLAPSRNSAFSSPVGERITIKRPNFNDSSTKSENKRTPLEVVSDKLLTVSQKTSEMQPLIKVFADKVLYFSKHGETKDLSLKILRMERFKLTEMFMKNLLELDGLEVNLDSSGELRAKRKELVKVIQKYMEEVDNILKLVDSEVQPI</sequence>
<dbReference type="InterPro" id="IPR000626">
    <property type="entry name" value="Ubiquitin-like_dom"/>
</dbReference>
<dbReference type="PANTHER" id="PTHR12329">
    <property type="entry name" value="BCL2-ASSOCIATED ATHANOGENE"/>
    <property type="match status" value="1"/>
</dbReference>
<comment type="caution">
    <text evidence="4">The sequence shown here is derived from an EMBL/GenBank/DDBJ whole genome shotgun (WGS) entry which is preliminary data.</text>
</comment>
<evidence type="ECO:0000259" key="3">
    <source>
        <dbReference type="PROSITE" id="PS51035"/>
    </source>
</evidence>
<dbReference type="Pfam" id="PF00240">
    <property type="entry name" value="ubiquitin"/>
    <property type="match status" value="1"/>
</dbReference>
<dbReference type="InterPro" id="IPR003103">
    <property type="entry name" value="BAG_domain"/>
</dbReference>
<dbReference type="EMBL" id="JADGJW010000754">
    <property type="protein sequence ID" value="KAJ3212988.1"/>
    <property type="molecule type" value="Genomic_DNA"/>
</dbReference>
<evidence type="ECO:0008006" key="6">
    <source>
        <dbReference type="Google" id="ProtNLM"/>
    </source>
</evidence>
<dbReference type="GO" id="GO:0005634">
    <property type="term" value="C:nucleus"/>
    <property type="evidence" value="ECO:0007669"/>
    <property type="project" value="TreeGrafter"/>
</dbReference>
<dbReference type="PROSITE" id="PS50053">
    <property type="entry name" value="UBIQUITIN_2"/>
    <property type="match status" value="1"/>
</dbReference>
<dbReference type="GO" id="GO:0005829">
    <property type="term" value="C:cytosol"/>
    <property type="evidence" value="ECO:0007669"/>
    <property type="project" value="TreeGrafter"/>
</dbReference>
<evidence type="ECO:0000313" key="4">
    <source>
        <dbReference type="EMBL" id="KAJ3212988.1"/>
    </source>
</evidence>
<dbReference type="SUPFAM" id="SSF63491">
    <property type="entry name" value="BAG domain"/>
    <property type="match status" value="1"/>
</dbReference>
<dbReference type="Gene3D" id="1.20.58.120">
    <property type="entry name" value="BAG domain"/>
    <property type="match status" value="1"/>
</dbReference>
<evidence type="ECO:0000256" key="1">
    <source>
        <dbReference type="ARBA" id="ARBA00023186"/>
    </source>
</evidence>
<dbReference type="GO" id="GO:0051087">
    <property type="term" value="F:protein-folding chaperone binding"/>
    <property type="evidence" value="ECO:0007669"/>
    <property type="project" value="InterPro"/>
</dbReference>
<reference evidence="4" key="1">
    <citation type="submission" date="2020-05" db="EMBL/GenBank/DDBJ databases">
        <title>Phylogenomic resolution of chytrid fungi.</title>
        <authorList>
            <person name="Stajich J.E."/>
            <person name="Amses K."/>
            <person name="Simmons R."/>
            <person name="Seto K."/>
            <person name="Myers J."/>
            <person name="Bonds A."/>
            <person name="Quandt C.A."/>
            <person name="Barry K."/>
            <person name="Liu P."/>
            <person name="Grigoriev I."/>
            <person name="Longcore J.E."/>
            <person name="James T.Y."/>
        </authorList>
    </citation>
    <scope>NUCLEOTIDE SEQUENCE</scope>
    <source>
        <strain evidence="4">JEL0476</strain>
    </source>
</reference>
<dbReference type="GO" id="GO:0050821">
    <property type="term" value="P:protein stabilization"/>
    <property type="evidence" value="ECO:0007669"/>
    <property type="project" value="TreeGrafter"/>
</dbReference>
<gene>
    <name evidence="4" type="ORF">HK099_007619</name>
</gene>
<dbReference type="Gene3D" id="3.10.20.90">
    <property type="entry name" value="Phosphatidylinositol 3-kinase Catalytic Subunit, Chain A, domain 1"/>
    <property type="match status" value="1"/>
</dbReference>
<dbReference type="Proteomes" id="UP001211065">
    <property type="component" value="Unassembled WGS sequence"/>
</dbReference>
<dbReference type="PROSITE" id="PS51035">
    <property type="entry name" value="BAG"/>
    <property type="match status" value="1"/>
</dbReference>
<accession>A0AAD5XTL9</accession>
<dbReference type="Pfam" id="PF02179">
    <property type="entry name" value="BAG"/>
    <property type="match status" value="1"/>
</dbReference>
<dbReference type="SUPFAM" id="SSF54236">
    <property type="entry name" value="Ubiquitin-like"/>
    <property type="match status" value="1"/>
</dbReference>
<dbReference type="GO" id="GO:0000774">
    <property type="term" value="F:adenyl-nucleotide exchange factor activity"/>
    <property type="evidence" value="ECO:0007669"/>
    <property type="project" value="TreeGrafter"/>
</dbReference>
<dbReference type="InterPro" id="IPR029071">
    <property type="entry name" value="Ubiquitin-like_domsf"/>
</dbReference>
<organism evidence="4 5">
    <name type="scientific">Clydaea vesicula</name>
    <dbReference type="NCBI Taxonomy" id="447962"/>
    <lineage>
        <taxon>Eukaryota</taxon>
        <taxon>Fungi</taxon>
        <taxon>Fungi incertae sedis</taxon>
        <taxon>Chytridiomycota</taxon>
        <taxon>Chytridiomycota incertae sedis</taxon>
        <taxon>Chytridiomycetes</taxon>
        <taxon>Lobulomycetales</taxon>
        <taxon>Lobulomycetaceae</taxon>
        <taxon>Clydaea</taxon>
    </lineage>
</organism>